<evidence type="ECO:0000256" key="3">
    <source>
        <dbReference type="ARBA" id="ARBA00023054"/>
    </source>
</evidence>
<sequence length="163" mass="19184">MSETIRFITQKLNAEPFNKSFNLISFDSIESIQLLQLVNDRSRQIKRLTFRKGLVTGDKLVLYPILEWLLQRIPELKKRAYLAKFLVKIQVPDMFMQDDEISALYQQYESLMDTFKEAHKKVESLKTGGLSTAEVKRDIVAMQDEKDQLHKRVDRMKKKVSLF</sequence>
<keyword evidence="5" id="KW-0966">Cell projection</keyword>
<gene>
    <name evidence="8" type="ORF">ECPE_LOCUS13312</name>
</gene>
<evidence type="ECO:0000256" key="6">
    <source>
        <dbReference type="ARBA" id="ARBA00043983"/>
    </source>
</evidence>
<reference evidence="8 9" key="2">
    <citation type="submission" date="2018-11" db="EMBL/GenBank/DDBJ databases">
        <authorList>
            <consortium name="Pathogen Informatics"/>
        </authorList>
    </citation>
    <scope>NUCLEOTIDE SEQUENCE [LARGE SCALE GENOMIC DNA]</scope>
    <source>
        <strain evidence="8 9">Egypt</strain>
    </source>
</reference>
<evidence type="ECO:0000256" key="2">
    <source>
        <dbReference type="ARBA" id="ARBA00022794"/>
    </source>
</evidence>
<name>A0A183B277_9TREM</name>
<dbReference type="PANTHER" id="PTHR15614">
    <property type="entry name" value="INTRAFLAGELLAR TRANSPORT PROTEIN 81 HOMOLOG"/>
    <property type="match status" value="1"/>
</dbReference>
<keyword evidence="2" id="KW-0970">Cilium biogenesis/degradation</keyword>
<feature type="domain" description="IFT81 calponin homology" evidence="7">
    <location>
        <begin position="3"/>
        <end position="45"/>
    </location>
</feature>
<dbReference type="WBParaSite" id="ECPE_0001335101-mRNA-1">
    <property type="protein sequence ID" value="ECPE_0001335101-mRNA-1"/>
    <property type="gene ID" value="ECPE_0001335101"/>
</dbReference>
<dbReference type="InterPro" id="IPR029600">
    <property type="entry name" value="IFT81"/>
</dbReference>
<feature type="domain" description="IFT81 calponin homology" evidence="7">
    <location>
        <begin position="47"/>
        <end position="89"/>
    </location>
</feature>
<proteinExistence type="inferred from homology"/>
<organism evidence="10">
    <name type="scientific">Echinostoma caproni</name>
    <dbReference type="NCBI Taxonomy" id="27848"/>
    <lineage>
        <taxon>Eukaryota</taxon>
        <taxon>Metazoa</taxon>
        <taxon>Spiralia</taxon>
        <taxon>Lophotrochozoa</taxon>
        <taxon>Platyhelminthes</taxon>
        <taxon>Trematoda</taxon>
        <taxon>Digenea</taxon>
        <taxon>Plagiorchiida</taxon>
        <taxon>Echinostomata</taxon>
        <taxon>Echinostomatoidea</taxon>
        <taxon>Echinostomatidae</taxon>
        <taxon>Echinostoma</taxon>
    </lineage>
</organism>
<dbReference type="GO" id="GO:0060271">
    <property type="term" value="P:cilium assembly"/>
    <property type="evidence" value="ECO:0007669"/>
    <property type="project" value="InterPro"/>
</dbReference>
<evidence type="ECO:0000313" key="8">
    <source>
        <dbReference type="EMBL" id="VDP90584.1"/>
    </source>
</evidence>
<dbReference type="PANTHER" id="PTHR15614:SF2">
    <property type="entry name" value="INTRAFLAGELLAR TRANSPORT PROTEIN 81 HOMOLOG"/>
    <property type="match status" value="1"/>
</dbReference>
<evidence type="ECO:0000256" key="1">
    <source>
        <dbReference type="ARBA" id="ARBA00004138"/>
    </source>
</evidence>
<evidence type="ECO:0000313" key="9">
    <source>
        <dbReference type="Proteomes" id="UP000272942"/>
    </source>
</evidence>
<dbReference type="GO" id="GO:0036064">
    <property type="term" value="C:ciliary basal body"/>
    <property type="evidence" value="ECO:0007669"/>
    <property type="project" value="TreeGrafter"/>
</dbReference>
<dbReference type="Gene3D" id="1.10.418.70">
    <property type="entry name" value="Intraflagellar transport protein 81, N-terminal domain"/>
    <property type="match status" value="2"/>
</dbReference>
<dbReference type="InterPro" id="IPR043016">
    <property type="entry name" value="IFT81_N_sf"/>
</dbReference>
<dbReference type="GO" id="GO:0030992">
    <property type="term" value="C:intraciliary transport particle B"/>
    <property type="evidence" value="ECO:0007669"/>
    <property type="project" value="InterPro"/>
</dbReference>
<dbReference type="Proteomes" id="UP000272942">
    <property type="component" value="Unassembled WGS sequence"/>
</dbReference>
<comment type="similarity">
    <text evidence="6">Belongs to the IFT81 family.</text>
</comment>
<dbReference type="AlphaFoldDB" id="A0A183B277"/>
<keyword evidence="4" id="KW-0969">Cilium</keyword>
<dbReference type="InterPro" id="IPR041146">
    <property type="entry name" value="IFT81_CH"/>
</dbReference>
<accession>A0A183B277</accession>
<dbReference type="Pfam" id="PF18383">
    <property type="entry name" value="IFT81_CH"/>
    <property type="match status" value="2"/>
</dbReference>
<dbReference type="EMBL" id="UZAN01054790">
    <property type="protein sequence ID" value="VDP90584.1"/>
    <property type="molecule type" value="Genomic_DNA"/>
</dbReference>
<evidence type="ECO:0000259" key="7">
    <source>
        <dbReference type="Pfam" id="PF18383"/>
    </source>
</evidence>
<dbReference type="GO" id="GO:0015631">
    <property type="term" value="F:tubulin binding"/>
    <property type="evidence" value="ECO:0007669"/>
    <property type="project" value="InterPro"/>
</dbReference>
<dbReference type="OrthoDB" id="276029at2759"/>
<evidence type="ECO:0000256" key="5">
    <source>
        <dbReference type="ARBA" id="ARBA00023273"/>
    </source>
</evidence>
<keyword evidence="3" id="KW-0175">Coiled coil</keyword>
<comment type="subcellular location">
    <subcellularLocation>
        <location evidence="1">Cell projection</location>
        <location evidence="1">Cilium</location>
    </subcellularLocation>
</comment>
<reference evidence="10" key="1">
    <citation type="submission" date="2016-06" db="UniProtKB">
        <authorList>
            <consortium name="WormBaseParasite"/>
        </authorList>
    </citation>
    <scope>IDENTIFICATION</scope>
</reference>
<evidence type="ECO:0000313" key="10">
    <source>
        <dbReference type="WBParaSite" id="ECPE_0001335101-mRNA-1"/>
    </source>
</evidence>
<evidence type="ECO:0000256" key="4">
    <source>
        <dbReference type="ARBA" id="ARBA00023069"/>
    </source>
</evidence>
<keyword evidence="9" id="KW-1185">Reference proteome</keyword>
<dbReference type="GO" id="GO:0042073">
    <property type="term" value="P:intraciliary transport"/>
    <property type="evidence" value="ECO:0007669"/>
    <property type="project" value="InterPro"/>
</dbReference>
<protein>
    <submittedName>
        <fullName evidence="10">IFT81_CH domain-containing protein</fullName>
    </submittedName>
</protein>